<protein>
    <submittedName>
        <fullName evidence="2">Uncharacterized protein</fullName>
    </submittedName>
</protein>
<feature type="region of interest" description="Disordered" evidence="1">
    <location>
        <begin position="132"/>
        <end position="155"/>
    </location>
</feature>
<evidence type="ECO:0000313" key="3">
    <source>
        <dbReference type="Proteomes" id="UP000189739"/>
    </source>
</evidence>
<dbReference type="STRING" id="1792845.BC343_14980"/>
<proteinExistence type="predicted"/>
<comment type="caution">
    <text evidence="2">The sequence shown here is derived from an EMBL/GenBank/DDBJ whole genome shotgun (WGS) entry which is preliminary data.</text>
</comment>
<reference evidence="2 3" key="1">
    <citation type="submission" date="2016-07" db="EMBL/GenBank/DDBJ databases">
        <title>Genomic analysis of zinc-resistant bacterium Mucilaginibacter pedocola TBZ30.</title>
        <authorList>
            <person name="Huang J."/>
            <person name="Tang J."/>
        </authorList>
    </citation>
    <scope>NUCLEOTIDE SEQUENCE [LARGE SCALE GENOMIC DNA]</scope>
    <source>
        <strain evidence="2 3">TBZ30</strain>
    </source>
</reference>
<evidence type="ECO:0000313" key="2">
    <source>
        <dbReference type="EMBL" id="OOQ57400.1"/>
    </source>
</evidence>
<name>A0A1S9P8V2_9SPHI</name>
<organism evidence="2 3">
    <name type="scientific">Mucilaginibacter pedocola</name>
    <dbReference type="NCBI Taxonomy" id="1792845"/>
    <lineage>
        <taxon>Bacteria</taxon>
        <taxon>Pseudomonadati</taxon>
        <taxon>Bacteroidota</taxon>
        <taxon>Sphingobacteriia</taxon>
        <taxon>Sphingobacteriales</taxon>
        <taxon>Sphingobacteriaceae</taxon>
        <taxon>Mucilaginibacter</taxon>
    </lineage>
</organism>
<dbReference type="EMBL" id="MBTF01000036">
    <property type="protein sequence ID" value="OOQ57400.1"/>
    <property type="molecule type" value="Genomic_DNA"/>
</dbReference>
<dbReference type="RefSeq" id="WP_078350697.1">
    <property type="nucleotide sequence ID" value="NZ_MBTF01000036.1"/>
</dbReference>
<dbReference type="Proteomes" id="UP000189739">
    <property type="component" value="Unassembled WGS sequence"/>
</dbReference>
<sequence length="155" mass="18243">MNKKSNGPMPVEYEYMNGVVTRAQEHVFLINAEMEKLEGNPVNEKRLVNLQEEKSNLVEGLKRDVELQTFESGFEHSMEIQNIVDKTLSDEAYQQVRSDVYSSGKTYENSNYWQDKYERNIDLLKNEYSQTERLPELDRAQELESLNGYDEFEKD</sequence>
<evidence type="ECO:0000256" key="1">
    <source>
        <dbReference type="SAM" id="MobiDB-lite"/>
    </source>
</evidence>
<keyword evidence="3" id="KW-1185">Reference proteome</keyword>
<dbReference type="OrthoDB" id="9862089at2"/>
<feature type="compositionally biased region" description="Basic and acidic residues" evidence="1">
    <location>
        <begin position="133"/>
        <end position="142"/>
    </location>
</feature>
<gene>
    <name evidence="2" type="ORF">BC343_14980</name>
</gene>
<dbReference type="AlphaFoldDB" id="A0A1S9P8V2"/>
<accession>A0A1S9P8V2</accession>